<dbReference type="InterPro" id="IPR016181">
    <property type="entry name" value="Acyl_CoA_acyltransferase"/>
</dbReference>
<gene>
    <name evidence="2" type="ORF">B0T21DRAFT_132640</name>
</gene>
<dbReference type="EMBL" id="JAUKTV010000003">
    <property type="protein sequence ID" value="KAK0742544.1"/>
    <property type="molecule type" value="Genomic_DNA"/>
</dbReference>
<evidence type="ECO:0000313" key="2">
    <source>
        <dbReference type="EMBL" id="KAK0742544.1"/>
    </source>
</evidence>
<dbReference type="GO" id="GO:0016747">
    <property type="term" value="F:acyltransferase activity, transferring groups other than amino-acyl groups"/>
    <property type="evidence" value="ECO:0007669"/>
    <property type="project" value="InterPro"/>
</dbReference>
<name>A0AA40K1H5_9PEZI</name>
<feature type="domain" description="N-acetyltransferase" evidence="1">
    <location>
        <begin position="2"/>
        <end position="157"/>
    </location>
</feature>
<sequence>MAYWRSMSNNDIPAVTYVADKIHSNLPESPSVFEERVKLFPEGCLVLATERQEIGGYIILHPIRQRSPPALDTLLGEIPQDADQYYIHDLAILPKFQGRGFAAEGVREILEVSNSYSTTSLVSVYGTSPFWGRFGFEVRPVEARMSAKIRGYGDDAI</sequence>
<dbReference type="SUPFAM" id="SSF55729">
    <property type="entry name" value="Acyl-CoA N-acyltransferases (Nat)"/>
    <property type="match status" value="1"/>
</dbReference>
<dbReference type="Gene3D" id="3.40.630.30">
    <property type="match status" value="1"/>
</dbReference>
<evidence type="ECO:0000259" key="1">
    <source>
        <dbReference type="PROSITE" id="PS51186"/>
    </source>
</evidence>
<reference evidence="2" key="1">
    <citation type="submission" date="2023-06" db="EMBL/GenBank/DDBJ databases">
        <title>Genome-scale phylogeny and comparative genomics of the fungal order Sordariales.</title>
        <authorList>
            <consortium name="Lawrence Berkeley National Laboratory"/>
            <person name="Hensen N."/>
            <person name="Bonometti L."/>
            <person name="Westerberg I."/>
            <person name="Brannstrom I.O."/>
            <person name="Guillou S."/>
            <person name="Cros-Aarteil S."/>
            <person name="Calhoun S."/>
            <person name="Haridas S."/>
            <person name="Kuo A."/>
            <person name="Mondo S."/>
            <person name="Pangilinan J."/>
            <person name="Riley R."/>
            <person name="Labutti K."/>
            <person name="Andreopoulos B."/>
            <person name="Lipzen A."/>
            <person name="Chen C."/>
            <person name="Yanf M."/>
            <person name="Daum C."/>
            <person name="Ng V."/>
            <person name="Clum A."/>
            <person name="Steindorff A."/>
            <person name="Ohm R."/>
            <person name="Martin F."/>
            <person name="Silar P."/>
            <person name="Natvig D."/>
            <person name="Lalanne C."/>
            <person name="Gautier V."/>
            <person name="Ament-Velasquez S.L."/>
            <person name="Kruys A."/>
            <person name="Hutchinson M.I."/>
            <person name="Powell A.J."/>
            <person name="Barry K."/>
            <person name="Miller A.N."/>
            <person name="Grigoriev I.V."/>
            <person name="Debuchy R."/>
            <person name="Gladieux P."/>
            <person name="Thoren M.H."/>
            <person name="Johannesson H."/>
        </authorList>
    </citation>
    <scope>NUCLEOTIDE SEQUENCE</scope>
    <source>
        <strain evidence="2">CBS 540.89</strain>
    </source>
</reference>
<comment type="caution">
    <text evidence="2">The sequence shown here is derived from an EMBL/GenBank/DDBJ whole genome shotgun (WGS) entry which is preliminary data.</text>
</comment>
<dbReference type="PROSITE" id="PS51186">
    <property type="entry name" value="GNAT"/>
    <property type="match status" value="1"/>
</dbReference>
<dbReference type="Proteomes" id="UP001172159">
    <property type="component" value="Unassembled WGS sequence"/>
</dbReference>
<proteinExistence type="predicted"/>
<dbReference type="AlphaFoldDB" id="A0AA40K1H5"/>
<protein>
    <recommendedName>
        <fullName evidence="1">N-acetyltransferase domain-containing protein</fullName>
    </recommendedName>
</protein>
<keyword evidence="3" id="KW-1185">Reference proteome</keyword>
<organism evidence="2 3">
    <name type="scientific">Apiosordaria backusii</name>
    <dbReference type="NCBI Taxonomy" id="314023"/>
    <lineage>
        <taxon>Eukaryota</taxon>
        <taxon>Fungi</taxon>
        <taxon>Dikarya</taxon>
        <taxon>Ascomycota</taxon>
        <taxon>Pezizomycotina</taxon>
        <taxon>Sordariomycetes</taxon>
        <taxon>Sordariomycetidae</taxon>
        <taxon>Sordariales</taxon>
        <taxon>Lasiosphaeriaceae</taxon>
        <taxon>Apiosordaria</taxon>
    </lineage>
</organism>
<evidence type="ECO:0000313" key="3">
    <source>
        <dbReference type="Proteomes" id="UP001172159"/>
    </source>
</evidence>
<dbReference type="InterPro" id="IPR000182">
    <property type="entry name" value="GNAT_dom"/>
</dbReference>
<dbReference type="Pfam" id="PF00583">
    <property type="entry name" value="Acetyltransf_1"/>
    <property type="match status" value="1"/>
</dbReference>
<dbReference type="CDD" id="cd04301">
    <property type="entry name" value="NAT_SF"/>
    <property type="match status" value="1"/>
</dbReference>
<accession>A0AA40K1H5</accession>